<accession>A0A1Q3AL15</accession>
<organism evidence="2 3">
    <name type="scientific">Zygosaccharomyces rouxii</name>
    <dbReference type="NCBI Taxonomy" id="4956"/>
    <lineage>
        <taxon>Eukaryota</taxon>
        <taxon>Fungi</taxon>
        <taxon>Dikarya</taxon>
        <taxon>Ascomycota</taxon>
        <taxon>Saccharomycotina</taxon>
        <taxon>Saccharomycetes</taxon>
        <taxon>Saccharomycetales</taxon>
        <taxon>Saccharomycetaceae</taxon>
        <taxon>Zygosaccharomyces</taxon>
    </lineage>
</organism>
<dbReference type="Pfam" id="PF01370">
    <property type="entry name" value="Epimerase"/>
    <property type="match status" value="1"/>
</dbReference>
<dbReference type="Gene3D" id="3.40.50.720">
    <property type="entry name" value="NAD(P)-binding Rossmann-like Domain"/>
    <property type="match status" value="1"/>
</dbReference>
<proteinExistence type="predicted"/>
<dbReference type="InterPro" id="IPR051783">
    <property type="entry name" value="NAD(P)-dependent_oxidoreduct"/>
</dbReference>
<dbReference type="PANTHER" id="PTHR48079">
    <property type="entry name" value="PROTEIN YEEZ"/>
    <property type="match status" value="1"/>
</dbReference>
<dbReference type="AlphaFoldDB" id="A0A1Q3AL15"/>
<dbReference type="PANTHER" id="PTHR48079:SF9">
    <property type="entry name" value="PUTATIVE-RELATED"/>
    <property type="match status" value="1"/>
</dbReference>
<gene>
    <name evidence="2" type="ORF">ZYGR_0DX00100</name>
</gene>
<name>A0A1Q3AL15_ZYGRO</name>
<dbReference type="InterPro" id="IPR036291">
    <property type="entry name" value="NAD(P)-bd_dom_sf"/>
</dbReference>
<evidence type="ECO:0000259" key="1">
    <source>
        <dbReference type="Pfam" id="PF01370"/>
    </source>
</evidence>
<protein>
    <recommendedName>
        <fullName evidence="1">NAD-dependent epimerase/dehydratase domain-containing protein</fullName>
    </recommendedName>
</protein>
<evidence type="ECO:0000313" key="2">
    <source>
        <dbReference type="EMBL" id="GAV56456.1"/>
    </source>
</evidence>
<sequence>MKVFVTGASGFIGSALVSELSNAGHHIVGLARSEESAKKIKSLGTNVEILPGDLKDLAILRKGAREAEGIAHLGFVHDFQNFNECCEIDRAATEAMLEAIVGTNKPFVYTTGTLSLPAGKISDETVENYEHSYFLRDHTEKMALSYGVKGVRVTSIRLSPTVHGKGDKGFIPWIIADANRTGKSGYVGSGQNVWPAVARLDAAHLYRLVLEKGRPGGIYHGVAEQGVKSKEIAEAIGVILHLPTVSISTENAAEHFGFLGVFFSKDNPVSSEITREELGWEPQGLGLVDDIRKNYSL</sequence>
<evidence type="ECO:0000313" key="3">
    <source>
        <dbReference type="Proteomes" id="UP000187013"/>
    </source>
</evidence>
<dbReference type="GO" id="GO:0004029">
    <property type="term" value="F:aldehyde dehydrogenase (NAD+) activity"/>
    <property type="evidence" value="ECO:0007669"/>
    <property type="project" value="TreeGrafter"/>
</dbReference>
<dbReference type="EMBL" id="BDGX01000128">
    <property type="protein sequence ID" value="GAV56456.1"/>
    <property type="molecule type" value="Genomic_DNA"/>
</dbReference>
<comment type="caution">
    <text evidence="2">The sequence shown here is derived from an EMBL/GenBank/DDBJ whole genome shotgun (WGS) entry which is preliminary data.</text>
</comment>
<reference evidence="2 3" key="1">
    <citation type="submission" date="2016-08" db="EMBL/GenBank/DDBJ databases">
        <title>Draft genome sequence of allopolyploid Zygosaccharomyces rouxii.</title>
        <authorList>
            <person name="Watanabe J."/>
            <person name="Uehara K."/>
            <person name="Mogi Y."/>
            <person name="Tsukioka Y."/>
        </authorList>
    </citation>
    <scope>NUCLEOTIDE SEQUENCE [LARGE SCALE GENOMIC DNA]</scope>
    <source>
        <strain evidence="2 3">NBRC 110957</strain>
    </source>
</reference>
<dbReference type="InterPro" id="IPR001509">
    <property type="entry name" value="Epimerase_deHydtase"/>
</dbReference>
<feature type="domain" description="NAD-dependent epimerase/dehydratase" evidence="1">
    <location>
        <begin position="3"/>
        <end position="219"/>
    </location>
</feature>
<dbReference type="CDD" id="cd05262">
    <property type="entry name" value="SDR_a7"/>
    <property type="match status" value="1"/>
</dbReference>
<dbReference type="SUPFAM" id="SSF51735">
    <property type="entry name" value="NAD(P)-binding Rossmann-fold domains"/>
    <property type="match status" value="1"/>
</dbReference>
<dbReference type="Proteomes" id="UP000187013">
    <property type="component" value="Unassembled WGS sequence"/>
</dbReference>
<dbReference type="OrthoDB" id="10262413at2759"/>
<dbReference type="GO" id="GO:0005737">
    <property type="term" value="C:cytoplasm"/>
    <property type="evidence" value="ECO:0007669"/>
    <property type="project" value="TreeGrafter"/>
</dbReference>